<feature type="transmembrane region" description="Helical" evidence="1">
    <location>
        <begin position="56"/>
        <end position="78"/>
    </location>
</feature>
<gene>
    <name evidence="2" type="ORF">Mrose_00381</name>
</gene>
<feature type="transmembrane region" description="Helical" evidence="1">
    <location>
        <begin position="90"/>
        <end position="108"/>
    </location>
</feature>
<keyword evidence="3" id="KW-1185">Reference proteome</keyword>
<comment type="caution">
    <text evidence="2">The sequence shown here is derived from an EMBL/GenBank/DDBJ whole genome shotgun (WGS) entry which is preliminary data.</text>
</comment>
<accession>A0A399F0H3</accession>
<dbReference type="SUPFAM" id="SSF103473">
    <property type="entry name" value="MFS general substrate transporter"/>
    <property type="match status" value="1"/>
</dbReference>
<dbReference type="InterPro" id="IPR036259">
    <property type="entry name" value="MFS_trans_sf"/>
</dbReference>
<organism evidence="2 3">
    <name type="scientific">Calidithermus roseus</name>
    <dbReference type="NCBI Taxonomy" id="1644118"/>
    <lineage>
        <taxon>Bacteria</taxon>
        <taxon>Thermotogati</taxon>
        <taxon>Deinococcota</taxon>
        <taxon>Deinococci</taxon>
        <taxon>Thermales</taxon>
        <taxon>Thermaceae</taxon>
        <taxon>Calidithermus</taxon>
    </lineage>
</organism>
<sequence>MLPDPKDAAPADLAGIPGSALTGRLAARFGEVGALRLAFGVVAAGLLLQFPDRPWLILLGFVLMMAGLFTAQGLGGAASGRLGSGVSGTYVAAFYLGGTMAGLVYPPFLHLGAGPALGLAASVAALSWGLAAKALRES</sequence>
<feature type="transmembrane region" description="Helical" evidence="1">
    <location>
        <begin position="114"/>
        <end position="135"/>
    </location>
</feature>
<keyword evidence="1" id="KW-0812">Transmembrane</keyword>
<evidence type="ECO:0000313" key="2">
    <source>
        <dbReference type="EMBL" id="RIH89480.1"/>
    </source>
</evidence>
<proteinExistence type="predicted"/>
<dbReference type="AlphaFoldDB" id="A0A399F0H3"/>
<reference evidence="2 3" key="1">
    <citation type="submission" date="2018-08" db="EMBL/GenBank/DDBJ databases">
        <title>Meiothermus roseus NBRC 110900 genome sequencing project.</title>
        <authorList>
            <person name="Da Costa M.S."/>
            <person name="Albuquerque L."/>
            <person name="Raposo P."/>
            <person name="Froufe H.J.C."/>
            <person name="Barroso C.S."/>
            <person name="Egas C."/>
        </authorList>
    </citation>
    <scope>NUCLEOTIDE SEQUENCE [LARGE SCALE GENOMIC DNA]</scope>
    <source>
        <strain evidence="2 3">NBRC 110900</strain>
    </source>
</reference>
<name>A0A399F0H3_9DEIN</name>
<dbReference type="EMBL" id="QWLA01000003">
    <property type="protein sequence ID" value="RIH89480.1"/>
    <property type="molecule type" value="Genomic_DNA"/>
</dbReference>
<evidence type="ECO:0000313" key="3">
    <source>
        <dbReference type="Proteomes" id="UP000265341"/>
    </source>
</evidence>
<feature type="transmembrane region" description="Helical" evidence="1">
    <location>
        <begin position="33"/>
        <end position="50"/>
    </location>
</feature>
<keyword evidence="1" id="KW-1133">Transmembrane helix</keyword>
<protein>
    <submittedName>
        <fullName evidence="2">Uncharacterized protein</fullName>
    </submittedName>
</protein>
<evidence type="ECO:0000256" key="1">
    <source>
        <dbReference type="SAM" id="Phobius"/>
    </source>
</evidence>
<dbReference type="Proteomes" id="UP000265341">
    <property type="component" value="Unassembled WGS sequence"/>
</dbReference>
<keyword evidence="1" id="KW-0472">Membrane</keyword>